<name>A0A645EQA3_9ZZZZ</name>
<organism evidence="1">
    <name type="scientific">bioreactor metagenome</name>
    <dbReference type="NCBI Taxonomy" id="1076179"/>
    <lineage>
        <taxon>unclassified sequences</taxon>
        <taxon>metagenomes</taxon>
        <taxon>ecological metagenomes</taxon>
    </lineage>
</organism>
<reference evidence="1" key="1">
    <citation type="submission" date="2019-08" db="EMBL/GenBank/DDBJ databases">
        <authorList>
            <person name="Kucharzyk K."/>
            <person name="Murdoch R.W."/>
            <person name="Higgins S."/>
            <person name="Loffler F."/>
        </authorList>
    </citation>
    <scope>NUCLEOTIDE SEQUENCE</scope>
</reference>
<dbReference type="EMBL" id="VSSQ01048735">
    <property type="protein sequence ID" value="MPN02784.1"/>
    <property type="molecule type" value="Genomic_DNA"/>
</dbReference>
<gene>
    <name evidence="1" type="ORF">SDC9_150000</name>
</gene>
<sequence length="131" mass="15168">MISSNHNGLYPGLTAQGNRFFCFRARRVDHAHQPHKSQPVFQFFGRRLHRQLINLFIGHGKHAKRARAKLIGIFLSRAEISRHASLGQNIKCSLDNHYILSVDPVHRRHQLPFRIEGNLREAGILFVQFIL</sequence>
<proteinExistence type="predicted"/>
<dbReference type="AlphaFoldDB" id="A0A645EQA3"/>
<comment type="caution">
    <text evidence="1">The sequence shown here is derived from an EMBL/GenBank/DDBJ whole genome shotgun (WGS) entry which is preliminary data.</text>
</comment>
<protein>
    <submittedName>
        <fullName evidence="1">Uncharacterized protein</fullName>
    </submittedName>
</protein>
<evidence type="ECO:0000313" key="1">
    <source>
        <dbReference type="EMBL" id="MPN02784.1"/>
    </source>
</evidence>
<accession>A0A645EQA3</accession>